<evidence type="ECO:0000256" key="7">
    <source>
        <dbReference type="ARBA" id="ARBA00023235"/>
    </source>
</evidence>
<dbReference type="SUPFAM" id="SSF50621">
    <property type="entry name" value="Alanine racemase C-terminal domain-like"/>
    <property type="match status" value="1"/>
</dbReference>
<dbReference type="Gene3D" id="2.40.37.10">
    <property type="entry name" value="Lyase, Ornithine Decarboxylase, Chain A, domain 1"/>
    <property type="match status" value="1"/>
</dbReference>
<dbReference type="SMART" id="SM01005">
    <property type="entry name" value="Ala_racemase_C"/>
    <property type="match status" value="1"/>
</dbReference>
<evidence type="ECO:0000313" key="14">
    <source>
        <dbReference type="Proteomes" id="UP000179362"/>
    </source>
</evidence>
<dbReference type="HAMAP" id="MF_01201">
    <property type="entry name" value="Ala_racemase"/>
    <property type="match status" value="1"/>
</dbReference>
<reference evidence="13 14" key="1">
    <citation type="journal article" date="2016" name="Nat. Commun.">
        <title>Thousands of microbial genomes shed light on interconnected biogeochemical processes in an aquifer system.</title>
        <authorList>
            <person name="Anantharaman K."/>
            <person name="Brown C.T."/>
            <person name="Hug L.A."/>
            <person name="Sharon I."/>
            <person name="Castelle C.J."/>
            <person name="Probst A.J."/>
            <person name="Thomas B.C."/>
            <person name="Singh A."/>
            <person name="Wilkins M.J."/>
            <person name="Karaoz U."/>
            <person name="Brodie E.L."/>
            <person name="Williams K.H."/>
            <person name="Hubbard S.S."/>
            <person name="Banfield J.F."/>
        </authorList>
    </citation>
    <scope>NUCLEOTIDE SEQUENCE [LARGE SCALE GENOMIC DNA]</scope>
</reference>
<evidence type="ECO:0000256" key="4">
    <source>
        <dbReference type="ARBA" id="ARBA00007880"/>
    </source>
</evidence>
<evidence type="ECO:0000256" key="6">
    <source>
        <dbReference type="ARBA" id="ARBA00022898"/>
    </source>
</evidence>
<keyword evidence="6 9" id="KW-0663">Pyridoxal phosphate</keyword>
<feature type="active site" description="Proton acceptor; specific for D-alanine" evidence="9">
    <location>
        <position position="35"/>
    </location>
</feature>
<name>A0A1F6U412_9PROT</name>
<dbReference type="GO" id="GO:0008784">
    <property type="term" value="F:alanine racemase activity"/>
    <property type="evidence" value="ECO:0007669"/>
    <property type="project" value="UniProtKB-UniRule"/>
</dbReference>
<protein>
    <recommendedName>
        <fullName evidence="5 9">Alanine racemase</fullName>
        <ecNumber evidence="5 9">5.1.1.1</ecNumber>
    </recommendedName>
</protein>
<evidence type="ECO:0000256" key="3">
    <source>
        <dbReference type="ARBA" id="ARBA00004752"/>
    </source>
</evidence>
<evidence type="ECO:0000256" key="2">
    <source>
        <dbReference type="ARBA" id="ARBA00001933"/>
    </source>
</evidence>
<comment type="pathway">
    <text evidence="3">Cell wall biogenesis; peptidoglycan biosynthesis.</text>
</comment>
<evidence type="ECO:0000256" key="5">
    <source>
        <dbReference type="ARBA" id="ARBA00013089"/>
    </source>
</evidence>
<dbReference type="PANTHER" id="PTHR30511">
    <property type="entry name" value="ALANINE RACEMASE"/>
    <property type="match status" value="1"/>
</dbReference>
<dbReference type="SUPFAM" id="SSF51419">
    <property type="entry name" value="PLP-binding barrel"/>
    <property type="match status" value="1"/>
</dbReference>
<feature type="modified residue" description="N6-(pyridoxal phosphate)lysine" evidence="9 10">
    <location>
        <position position="35"/>
    </location>
</feature>
<dbReference type="FunFam" id="3.20.20.10:FF:000002">
    <property type="entry name" value="Alanine racemase"/>
    <property type="match status" value="1"/>
</dbReference>
<comment type="caution">
    <text evidence="13">The sequence shown here is derived from an EMBL/GenBank/DDBJ whole genome shotgun (WGS) entry which is preliminary data.</text>
</comment>
<evidence type="ECO:0000313" key="13">
    <source>
        <dbReference type="EMBL" id="OGI52088.1"/>
    </source>
</evidence>
<dbReference type="PROSITE" id="PS00395">
    <property type="entry name" value="ALANINE_RACEMASE"/>
    <property type="match status" value="1"/>
</dbReference>
<dbReference type="FunFam" id="2.40.37.10:FF:000002">
    <property type="entry name" value="Alanine racemase"/>
    <property type="match status" value="1"/>
</dbReference>
<dbReference type="Proteomes" id="UP000179362">
    <property type="component" value="Unassembled WGS sequence"/>
</dbReference>
<dbReference type="GO" id="GO:0005829">
    <property type="term" value="C:cytosol"/>
    <property type="evidence" value="ECO:0007669"/>
    <property type="project" value="TreeGrafter"/>
</dbReference>
<dbReference type="Pfam" id="PF01168">
    <property type="entry name" value="Ala_racemase_N"/>
    <property type="match status" value="1"/>
</dbReference>
<accession>A0A1F6U412</accession>
<dbReference type="Pfam" id="PF00842">
    <property type="entry name" value="Ala_racemase_C"/>
    <property type="match status" value="1"/>
</dbReference>
<evidence type="ECO:0000256" key="10">
    <source>
        <dbReference type="PIRSR" id="PIRSR600821-50"/>
    </source>
</evidence>
<dbReference type="NCBIfam" id="TIGR00492">
    <property type="entry name" value="alr"/>
    <property type="match status" value="1"/>
</dbReference>
<dbReference type="EMBL" id="MFTA01000039">
    <property type="protein sequence ID" value="OGI52088.1"/>
    <property type="molecule type" value="Genomic_DNA"/>
</dbReference>
<dbReference type="AlphaFoldDB" id="A0A1F6U412"/>
<dbReference type="PANTHER" id="PTHR30511:SF4">
    <property type="entry name" value="ALANINE RACEMASE, BIOSYNTHETIC"/>
    <property type="match status" value="1"/>
</dbReference>
<dbReference type="PRINTS" id="PR00992">
    <property type="entry name" value="ALARACEMASE"/>
</dbReference>
<dbReference type="CDD" id="cd06827">
    <property type="entry name" value="PLPDE_III_AR_proteobact"/>
    <property type="match status" value="1"/>
</dbReference>
<proteinExistence type="inferred from homology"/>
<evidence type="ECO:0000259" key="12">
    <source>
        <dbReference type="SMART" id="SM01005"/>
    </source>
</evidence>
<organism evidence="13 14">
    <name type="scientific">Candidatus Muproteobacteria bacterium RIFCSPHIGHO2_02_FULL_65_16</name>
    <dbReference type="NCBI Taxonomy" id="1817766"/>
    <lineage>
        <taxon>Bacteria</taxon>
        <taxon>Pseudomonadati</taxon>
        <taxon>Pseudomonadota</taxon>
        <taxon>Candidatus Muproteobacteria</taxon>
    </lineage>
</organism>
<evidence type="ECO:0000256" key="1">
    <source>
        <dbReference type="ARBA" id="ARBA00000316"/>
    </source>
</evidence>
<sequence>MSRPARALLDATALRHNLDRVRDHAPQAKVMAVVKANGYGHGLAWAARTLAAADAFGVASAEEGAALRESGVTRQICLLEGFFDAAELPLLARHGLEPAIHHEEQLRAIEAAALDRRLSVWLKIDTGMHRIGFAPEEAAAALARLKACAGVGAVRVMSHLACADDRSDPATKSQIERFLTLTRDMGLEKSLANSAGIVAWPESRLDWVRPGIMLYGAAPLTGAGAAELGLKPVMTLQTALIAVHRRRKGEAIGYGGDFRCPEDMPVGVAAIGYGDGYPRHAPAGTPVLVNGARAALIGRVSMDMITLDLRAQPQAKAGDPVVLWGAGLPVDEIAAAAGTISYELLCHVAERIPRVISNESADERG</sequence>
<dbReference type="InterPro" id="IPR000821">
    <property type="entry name" value="Ala_racemase"/>
</dbReference>
<evidence type="ECO:0000256" key="8">
    <source>
        <dbReference type="ARBA" id="ARBA00037912"/>
    </source>
</evidence>
<dbReference type="InterPro" id="IPR001608">
    <property type="entry name" value="Ala_racemase_N"/>
</dbReference>
<evidence type="ECO:0000256" key="9">
    <source>
        <dbReference type="HAMAP-Rule" id="MF_01201"/>
    </source>
</evidence>
<gene>
    <name evidence="13" type="ORF">A3B81_06625</name>
</gene>
<dbReference type="Gene3D" id="3.20.20.10">
    <property type="entry name" value="Alanine racemase"/>
    <property type="match status" value="1"/>
</dbReference>
<comment type="cofactor">
    <cofactor evidence="2 9 10">
        <name>pyridoxal 5'-phosphate</name>
        <dbReference type="ChEBI" id="CHEBI:597326"/>
    </cofactor>
</comment>
<dbReference type="InterPro" id="IPR029066">
    <property type="entry name" value="PLP-binding_barrel"/>
</dbReference>
<dbReference type="GO" id="GO:0030170">
    <property type="term" value="F:pyridoxal phosphate binding"/>
    <property type="evidence" value="ECO:0007669"/>
    <property type="project" value="UniProtKB-UniRule"/>
</dbReference>
<dbReference type="GO" id="GO:0030632">
    <property type="term" value="P:D-alanine biosynthetic process"/>
    <property type="evidence" value="ECO:0007669"/>
    <property type="project" value="UniProtKB-UniRule"/>
</dbReference>
<keyword evidence="7 9" id="KW-0413">Isomerase</keyword>
<comment type="catalytic activity">
    <reaction evidence="1 9">
        <text>L-alanine = D-alanine</text>
        <dbReference type="Rhea" id="RHEA:20249"/>
        <dbReference type="ChEBI" id="CHEBI:57416"/>
        <dbReference type="ChEBI" id="CHEBI:57972"/>
        <dbReference type="EC" id="5.1.1.1"/>
    </reaction>
</comment>
<feature type="binding site" evidence="9 11">
    <location>
        <position position="302"/>
    </location>
    <ligand>
        <name>substrate</name>
    </ligand>
</feature>
<feature type="domain" description="Alanine racemase C-terminal" evidence="12">
    <location>
        <begin position="233"/>
        <end position="357"/>
    </location>
</feature>
<feature type="binding site" evidence="9 11">
    <location>
        <position position="130"/>
    </location>
    <ligand>
        <name>substrate</name>
    </ligand>
</feature>
<dbReference type="InterPro" id="IPR009006">
    <property type="entry name" value="Ala_racemase/Decarboxylase_C"/>
</dbReference>
<comment type="similarity">
    <text evidence="4 9">Belongs to the alanine racemase family.</text>
</comment>
<feature type="active site" description="Proton acceptor; specific for L-alanine" evidence="9">
    <location>
        <position position="254"/>
    </location>
</feature>
<comment type="function">
    <text evidence="9">Catalyzes the interconversion of L-alanine and D-alanine. May also act on other amino acids.</text>
</comment>
<dbReference type="InterPro" id="IPR011079">
    <property type="entry name" value="Ala_racemase_C"/>
</dbReference>
<dbReference type="InterPro" id="IPR020622">
    <property type="entry name" value="Ala_racemase_pyridoxalP-BS"/>
</dbReference>
<comment type="pathway">
    <text evidence="8 9">Amino-acid biosynthesis; D-alanine biosynthesis; D-alanine from L-alanine: step 1/1.</text>
</comment>
<dbReference type="EC" id="5.1.1.1" evidence="5 9"/>
<dbReference type="UniPathway" id="UPA00042">
    <property type="reaction ID" value="UER00497"/>
</dbReference>
<evidence type="ECO:0000256" key="11">
    <source>
        <dbReference type="PIRSR" id="PIRSR600821-52"/>
    </source>
</evidence>